<accession>A0A7K1TG36</accession>
<gene>
    <name evidence="5" type="ORF">GO988_13605</name>
</gene>
<feature type="chain" id="PRO_5029584188" evidence="2">
    <location>
        <begin position="30"/>
        <end position="605"/>
    </location>
</feature>
<evidence type="ECO:0000259" key="3">
    <source>
        <dbReference type="Pfam" id="PF13205"/>
    </source>
</evidence>
<dbReference type="Gene3D" id="2.30.30.100">
    <property type="match status" value="1"/>
</dbReference>
<name>A0A7K1TG36_9BACT</name>
<proteinExistence type="predicted"/>
<dbReference type="AlphaFoldDB" id="A0A7K1TG36"/>
<dbReference type="NCBIfam" id="TIGR04183">
    <property type="entry name" value="Por_Secre_tail"/>
    <property type="match status" value="1"/>
</dbReference>
<keyword evidence="6" id="KW-1185">Reference proteome</keyword>
<dbReference type="PANTHER" id="PTHR46580:SF2">
    <property type="entry name" value="MAM DOMAIN-CONTAINING PROTEIN"/>
    <property type="match status" value="1"/>
</dbReference>
<protein>
    <submittedName>
        <fullName evidence="5">T9SS type A sorting domain-containing protein</fullName>
    </submittedName>
</protein>
<evidence type="ECO:0000313" key="6">
    <source>
        <dbReference type="Proteomes" id="UP000441336"/>
    </source>
</evidence>
<dbReference type="InterPro" id="IPR032812">
    <property type="entry name" value="SbsA_Ig"/>
</dbReference>
<keyword evidence="1 2" id="KW-0732">Signal</keyword>
<dbReference type="SUPFAM" id="SSF69318">
    <property type="entry name" value="Integrin alpha N-terminal domain"/>
    <property type="match status" value="2"/>
</dbReference>
<dbReference type="Pfam" id="PF13205">
    <property type="entry name" value="Big_5"/>
    <property type="match status" value="1"/>
</dbReference>
<dbReference type="InterPro" id="IPR026444">
    <property type="entry name" value="Secre_tail"/>
</dbReference>
<dbReference type="PANTHER" id="PTHR46580">
    <property type="entry name" value="SENSOR KINASE-RELATED"/>
    <property type="match status" value="1"/>
</dbReference>
<dbReference type="EMBL" id="WQKZ01000003">
    <property type="protein sequence ID" value="MVN77366.1"/>
    <property type="molecule type" value="Genomic_DNA"/>
</dbReference>
<dbReference type="InterPro" id="IPR013517">
    <property type="entry name" value="FG-GAP"/>
</dbReference>
<evidence type="ECO:0000256" key="1">
    <source>
        <dbReference type="ARBA" id="ARBA00022729"/>
    </source>
</evidence>
<organism evidence="5 6">
    <name type="scientific">Hymenobacter ginkgonis</name>
    <dbReference type="NCBI Taxonomy" id="2682976"/>
    <lineage>
        <taxon>Bacteria</taxon>
        <taxon>Pseudomonadati</taxon>
        <taxon>Bacteroidota</taxon>
        <taxon>Cytophagia</taxon>
        <taxon>Cytophagales</taxon>
        <taxon>Hymenobacteraceae</taxon>
        <taxon>Hymenobacter</taxon>
    </lineage>
</organism>
<comment type="caution">
    <text evidence="5">The sequence shown here is derived from an EMBL/GenBank/DDBJ whole genome shotgun (WGS) entry which is preliminary data.</text>
</comment>
<evidence type="ECO:0000256" key="2">
    <source>
        <dbReference type="SAM" id="SignalP"/>
    </source>
</evidence>
<evidence type="ECO:0000313" key="5">
    <source>
        <dbReference type="EMBL" id="MVN77366.1"/>
    </source>
</evidence>
<reference evidence="5 6" key="1">
    <citation type="submission" date="2019-12" db="EMBL/GenBank/DDBJ databases">
        <title>Hymenobacter sp. HMF4947 Genome sequencing and assembly.</title>
        <authorList>
            <person name="Kang H."/>
            <person name="Cha I."/>
            <person name="Kim H."/>
            <person name="Joh K."/>
        </authorList>
    </citation>
    <scope>NUCLEOTIDE SEQUENCE [LARGE SCALE GENOMIC DNA]</scope>
    <source>
        <strain evidence="5 6">HMF4947</strain>
    </source>
</reference>
<dbReference type="Pfam" id="PF18962">
    <property type="entry name" value="Por_Secre_tail"/>
    <property type="match status" value="1"/>
</dbReference>
<sequence>MNLFTFTCSYASRTSWLAGCLTLMAGAVAAQGPVVTGLLPLRNAVAVPRATPVTISFDQPIGTSLATRQALKIFSQQVGGQQAGPATVSGNTLTKTPNAAFGAGETVFVTLTSAVQNSSETQNLLKPQVFQFTTATAPSLGTFGGGSDLPVGLDPTGVTVGDIDGDGDLDVLTANNLSNPPSGGTISVRRNDGHGVLGGSQEVLVGRGPFQVVLADLDSDGDLDLLSANSADLTGQLSVRFNNGQGDFSTGYELAGDGKNPHGLAVGDVNGDGRLDVLLAFYTDDRSSTSSTVSVLLNDGASPQPSFILSQNVEVAPRPINIAVGDVDNDGDLDFVTASSNTTKASVRLNNGAGQFSGTQEVPIGFNTQAVVLADLDGDGDLDLATANYYDFANPQGAFTSSTSSVRLNDGRGTFGGKLEVPLGQGAFNIVAADVDGDGDLDLLATDEISNKVSVRRNDGTGSFSAGQEVGVEQGAYGLALGDMDGDGKLDIVTSNGRSSTISVRLNMDVVLVATPPPALEELSVYPNPSTDGMFVISYLASDAQTAALTLTDALGRLVQQQHVDVQLGANQMPVATASLAPGIYHLTLMLANGHCLNKKVSLLL</sequence>
<feature type="domain" description="SbsA Ig-like" evidence="3">
    <location>
        <begin position="31"/>
        <end position="134"/>
    </location>
</feature>
<evidence type="ECO:0000259" key="4">
    <source>
        <dbReference type="Pfam" id="PF18962"/>
    </source>
</evidence>
<feature type="domain" description="Secretion system C-terminal sorting" evidence="4">
    <location>
        <begin position="525"/>
        <end position="600"/>
    </location>
</feature>
<dbReference type="Proteomes" id="UP000441336">
    <property type="component" value="Unassembled WGS sequence"/>
</dbReference>
<dbReference type="Pfam" id="PF13517">
    <property type="entry name" value="FG-GAP_3"/>
    <property type="match status" value="3"/>
</dbReference>
<feature type="signal peptide" evidence="2">
    <location>
        <begin position="1"/>
        <end position="29"/>
    </location>
</feature>
<dbReference type="InterPro" id="IPR028994">
    <property type="entry name" value="Integrin_alpha_N"/>
</dbReference>
<dbReference type="Gene3D" id="2.130.10.130">
    <property type="entry name" value="Integrin alpha, N-terminal"/>
    <property type="match status" value="2"/>
</dbReference>